<protein>
    <recommendedName>
        <fullName evidence="3">TPM domain-containing protein</fullName>
    </recommendedName>
</protein>
<sequence>MLKKIILVLTLFVSLTSWAQEIPERPNPPRLVNDLANVLSDAEEQRFEMELAQFARETSNQIAVVTVPSLNGYPASDFAFQLGEAWGIGQKDKDNGVVVLFKPKTNAERGQIFVAVGYGLEGVIPDAVANRDIIDYEMIPRFKQGDTFGGLYAGTQVIMGLAKGEFSAQEYHEKASGGSGGFPFIFLLFIIFFFIIPIFRGRRRYYSTGARGSSLPFWLLMGGMMGSGRSHGGSFGNFSSGGGSFGGGGFGGFGGGGFGGGGAGGSW</sequence>
<feature type="transmembrane region" description="Helical" evidence="1">
    <location>
        <begin position="181"/>
        <end position="199"/>
    </location>
</feature>
<proteinExistence type="predicted"/>
<keyword evidence="1" id="KW-1133">Transmembrane helix</keyword>
<keyword evidence="2" id="KW-0732">Signal</keyword>
<feature type="chain" id="PRO_5020881919" description="TPM domain-containing protein" evidence="2">
    <location>
        <begin position="20"/>
        <end position="267"/>
    </location>
</feature>
<keyword evidence="1" id="KW-0812">Transmembrane</keyword>
<evidence type="ECO:0000256" key="2">
    <source>
        <dbReference type="SAM" id="SignalP"/>
    </source>
</evidence>
<keyword evidence="1" id="KW-0472">Membrane</keyword>
<evidence type="ECO:0000313" key="5">
    <source>
        <dbReference type="Proteomes" id="UP000294848"/>
    </source>
</evidence>
<reference evidence="4 5" key="1">
    <citation type="submission" date="2019-03" db="EMBL/GenBank/DDBJ databases">
        <title>Freshwater and sediment microbial communities from various areas in North America, analyzing microbe dynamics in response to fracking.</title>
        <authorList>
            <person name="Lamendella R."/>
        </authorList>
    </citation>
    <scope>NUCLEOTIDE SEQUENCE [LARGE SCALE GENOMIC DNA]</scope>
    <source>
        <strain evidence="4 5">114D</strain>
    </source>
</reference>
<comment type="caution">
    <text evidence="4">The sequence shown here is derived from an EMBL/GenBank/DDBJ whole genome shotgun (WGS) entry which is preliminary data.</text>
</comment>
<dbReference type="EMBL" id="SNWI01000003">
    <property type="protein sequence ID" value="TDO03154.1"/>
    <property type="molecule type" value="Genomic_DNA"/>
</dbReference>
<feature type="signal peptide" evidence="2">
    <location>
        <begin position="1"/>
        <end position="19"/>
    </location>
</feature>
<dbReference type="Proteomes" id="UP000294848">
    <property type="component" value="Unassembled WGS sequence"/>
</dbReference>
<dbReference type="Gene3D" id="3.10.310.50">
    <property type="match status" value="1"/>
</dbReference>
<organism evidence="4 5">
    <name type="scientific">Sunxiuqinia elliptica</name>
    <dbReference type="NCBI Taxonomy" id="655355"/>
    <lineage>
        <taxon>Bacteria</taxon>
        <taxon>Pseudomonadati</taxon>
        <taxon>Bacteroidota</taxon>
        <taxon>Bacteroidia</taxon>
        <taxon>Marinilabiliales</taxon>
        <taxon>Prolixibacteraceae</taxon>
        <taxon>Sunxiuqinia</taxon>
    </lineage>
</organism>
<dbReference type="RefSeq" id="WP_133464535.1">
    <property type="nucleotide sequence ID" value="NZ_SNWI01000003.1"/>
</dbReference>
<dbReference type="InterPro" id="IPR007621">
    <property type="entry name" value="TPM_dom"/>
</dbReference>
<accession>A0A4R6H5E1</accession>
<gene>
    <name evidence="4" type="ORF">DET52_10394</name>
</gene>
<dbReference type="OrthoDB" id="9810918at2"/>
<dbReference type="PANTHER" id="PTHR30373:SF2">
    <property type="entry name" value="UPF0603 PROTEIN YGCG"/>
    <property type="match status" value="1"/>
</dbReference>
<evidence type="ECO:0000256" key="1">
    <source>
        <dbReference type="SAM" id="Phobius"/>
    </source>
</evidence>
<feature type="domain" description="TPM" evidence="3">
    <location>
        <begin position="32"/>
        <end position="159"/>
    </location>
</feature>
<evidence type="ECO:0000259" key="3">
    <source>
        <dbReference type="Pfam" id="PF04536"/>
    </source>
</evidence>
<name>A0A4R6H5E1_9BACT</name>
<evidence type="ECO:0000313" key="4">
    <source>
        <dbReference type="EMBL" id="TDO03154.1"/>
    </source>
</evidence>
<dbReference type="PANTHER" id="PTHR30373">
    <property type="entry name" value="UPF0603 PROTEIN YGCG"/>
    <property type="match status" value="1"/>
</dbReference>
<dbReference type="AlphaFoldDB" id="A0A4R6H5E1"/>
<dbReference type="Pfam" id="PF04536">
    <property type="entry name" value="TPM_phosphatase"/>
    <property type="match status" value="1"/>
</dbReference>